<feature type="region of interest" description="Disordered" evidence="3">
    <location>
        <begin position="216"/>
        <end position="236"/>
    </location>
</feature>
<evidence type="ECO:0000256" key="3">
    <source>
        <dbReference type="SAM" id="MobiDB-lite"/>
    </source>
</evidence>
<dbReference type="InterPro" id="IPR003603">
    <property type="entry name" value="U2A'_phosphoprotein32A_C"/>
</dbReference>
<keyword evidence="2" id="KW-0853">WD repeat</keyword>
<dbReference type="InterPro" id="IPR001680">
    <property type="entry name" value="WD40_rpt"/>
</dbReference>
<dbReference type="Pfam" id="PF20919">
    <property type="entry name" value="DHU1_N"/>
    <property type="match status" value="1"/>
</dbReference>
<evidence type="ECO:0000313" key="5">
    <source>
        <dbReference type="EMBL" id="CAH8379938.1"/>
    </source>
</evidence>
<dbReference type="Proteomes" id="UP001642260">
    <property type="component" value="Unassembled WGS sequence"/>
</dbReference>
<sequence>MAMLTEIATLEEKYIELCKKHGTVPNTSILSAFFEAEDKKSRNQRCIMNILVDRVLYDDFHPLLELCNEINASEVEGIEISVRSSCSLEDQYVLSLIRSVNQKLRLVDVHDCFGTSFWRDVFSQGLTCEVLNVRSLHSRKLNIVGEFAQLHTLVLDSNRVTIFGEGCFSCMPNLTCLSMCDTVVSDLWTASAALLKLPSLEELRFQIWICCSDSSTPLKPQSSSDENTFNESSSLSESDFSGVFEQMDPEQDDLDSHMELNAEVFMREQVRKGKILDQPNDVGLKYISTKASPICSKKHYRIYMINSLPKLKVLDNLAIRKSDRDRATETYSENFEHLPYKRKNKENVVRVLEKRETRSSKWRSQSSYTRSLCAARMGSSAWPLLHSIPSSTFQDESRSLSPRQFEYHPLDPGLMVYGTLDGEVVVLNHESGKILRYIPSHGAQSSILGLCWLKTYPSMVIAGSANGSLKLYDIQKASSTLNTTTHTTSGSVTFDEFDQLTSVHVNSTDKLFLASGYSKDVALYDIGSGTRLQVFANMHQEHINVVKFSNHSPSVFATSSFDKDVKLWDLRQEPSQPCYTASSNKGNVMVCFSPDDRYLLTSAVDNEVRQLLTVDGRLHLNFDIVPTGSSMNYTRSYYMNGNDYIISGSCDESMVRVCCAQTGRRLRDVSLEFGLQGNGSEFSMMFVQSLRGDPFRDFNMSVLATYTRPSSVSEIVKVNLLAPRDNIEEQSCGLHCYPSNSMGG</sequence>
<proteinExistence type="predicted"/>
<dbReference type="SUPFAM" id="SSF52058">
    <property type="entry name" value="L domain-like"/>
    <property type="match status" value="1"/>
</dbReference>
<dbReference type="InterPro" id="IPR046377">
    <property type="entry name" value="DHU1"/>
</dbReference>
<comment type="caution">
    <text evidence="5">The sequence shown here is derived from an EMBL/GenBank/DDBJ whole genome shotgun (WGS) entry which is preliminary data.</text>
</comment>
<dbReference type="PANTHER" id="PTHR47201">
    <property type="entry name" value="BNAC09G30780D PROTEIN"/>
    <property type="match status" value="1"/>
</dbReference>
<dbReference type="InterPro" id="IPR032675">
    <property type="entry name" value="LRR_dom_sf"/>
</dbReference>
<dbReference type="Pfam" id="PF00400">
    <property type="entry name" value="WD40"/>
    <property type="match status" value="2"/>
</dbReference>
<dbReference type="InterPro" id="IPR036322">
    <property type="entry name" value="WD40_repeat_dom_sf"/>
</dbReference>
<dbReference type="InterPro" id="IPR048514">
    <property type="entry name" value="DHU1_N"/>
</dbReference>
<dbReference type="SMART" id="SM00320">
    <property type="entry name" value="WD40"/>
    <property type="match status" value="4"/>
</dbReference>
<dbReference type="PROSITE" id="PS50082">
    <property type="entry name" value="WD_REPEATS_2"/>
    <property type="match status" value="1"/>
</dbReference>
<evidence type="ECO:0000256" key="1">
    <source>
        <dbReference type="ARBA" id="ARBA00022737"/>
    </source>
</evidence>
<name>A0ABC8LAL0_ERUVS</name>
<dbReference type="EMBL" id="CAKOAT010486265">
    <property type="protein sequence ID" value="CAH8379938.1"/>
    <property type="molecule type" value="Genomic_DNA"/>
</dbReference>
<dbReference type="PANTHER" id="PTHR47201:SF1">
    <property type="entry name" value="PROTEIN DWD HYPERSENSITIVE TO UV-B 1"/>
    <property type="match status" value="1"/>
</dbReference>
<evidence type="ECO:0000256" key="2">
    <source>
        <dbReference type="PROSITE-ProRule" id="PRU00221"/>
    </source>
</evidence>
<protein>
    <recommendedName>
        <fullName evidence="4">U2A'/phosphoprotein 32 family A C-terminal domain-containing protein</fullName>
    </recommendedName>
</protein>
<feature type="domain" description="U2A'/phosphoprotein 32 family A C-terminal" evidence="4">
    <location>
        <begin position="297"/>
        <end position="315"/>
    </location>
</feature>
<gene>
    <name evidence="5" type="ORF">ERUC_LOCUS33028</name>
</gene>
<dbReference type="SUPFAM" id="SSF50978">
    <property type="entry name" value="WD40 repeat-like"/>
    <property type="match status" value="1"/>
</dbReference>
<organism evidence="5 6">
    <name type="scientific">Eruca vesicaria subsp. sativa</name>
    <name type="common">Garden rocket</name>
    <name type="synonym">Eruca sativa</name>
    <dbReference type="NCBI Taxonomy" id="29727"/>
    <lineage>
        <taxon>Eukaryota</taxon>
        <taxon>Viridiplantae</taxon>
        <taxon>Streptophyta</taxon>
        <taxon>Embryophyta</taxon>
        <taxon>Tracheophyta</taxon>
        <taxon>Spermatophyta</taxon>
        <taxon>Magnoliopsida</taxon>
        <taxon>eudicotyledons</taxon>
        <taxon>Gunneridae</taxon>
        <taxon>Pentapetalae</taxon>
        <taxon>rosids</taxon>
        <taxon>malvids</taxon>
        <taxon>Brassicales</taxon>
        <taxon>Brassicaceae</taxon>
        <taxon>Brassiceae</taxon>
        <taxon>Eruca</taxon>
    </lineage>
</organism>
<dbReference type="AlphaFoldDB" id="A0ABC8LAL0"/>
<reference evidence="5 6" key="1">
    <citation type="submission" date="2022-03" db="EMBL/GenBank/DDBJ databases">
        <authorList>
            <person name="Macdonald S."/>
            <person name="Ahmed S."/>
            <person name="Newling K."/>
        </authorList>
    </citation>
    <scope>NUCLEOTIDE SEQUENCE [LARGE SCALE GENOMIC DNA]</scope>
</reference>
<feature type="compositionally biased region" description="Polar residues" evidence="3">
    <location>
        <begin position="216"/>
        <end position="231"/>
    </location>
</feature>
<dbReference type="InterPro" id="IPR015943">
    <property type="entry name" value="WD40/YVTN_repeat-like_dom_sf"/>
</dbReference>
<dbReference type="Gene3D" id="2.130.10.10">
    <property type="entry name" value="YVTN repeat-like/Quinoprotein amine dehydrogenase"/>
    <property type="match status" value="1"/>
</dbReference>
<evidence type="ECO:0000259" key="4">
    <source>
        <dbReference type="SMART" id="SM00446"/>
    </source>
</evidence>
<evidence type="ECO:0000313" key="6">
    <source>
        <dbReference type="Proteomes" id="UP001642260"/>
    </source>
</evidence>
<feature type="repeat" description="WD" evidence="2">
    <location>
        <begin position="536"/>
        <end position="571"/>
    </location>
</feature>
<accession>A0ABC8LAL0</accession>
<dbReference type="SMART" id="SM00446">
    <property type="entry name" value="LRRcap"/>
    <property type="match status" value="1"/>
</dbReference>
<keyword evidence="1" id="KW-0677">Repeat</keyword>
<keyword evidence="6" id="KW-1185">Reference proteome</keyword>
<dbReference type="PROSITE" id="PS50294">
    <property type="entry name" value="WD_REPEATS_REGION"/>
    <property type="match status" value="1"/>
</dbReference>
<dbReference type="Gene3D" id="3.80.10.10">
    <property type="entry name" value="Ribonuclease Inhibitor"/>
    <property type="match status" value="2"/>
</dbReference>